<feature type="domain" description="Uncharacterized protein YyaB-like PH" evidence="2">
    <location>
        <begin position="54"/>
        <end position="127"/>
    </location>
</feature>
<evidence type="ECO:0000313" key="3">
    <source>
        <dbReference type="EMBL" id="EIT87453.1"/>
    </source>
</evidence>
<keyword evidence="4" id="KW-1185">Reference proteome</keyword>
<gene>
    <name evidence="3" type="ORF">A374_00235</name>
</gene>
<dbReference type="OrthoDB" id="6658731at2"/>
<organism evidence="3 4">
    <name type="scientific">Fictibacillus macauensis ZFHKF-1</name>
    <dbReference type="NCBI Taxonomy" id="1196324"/>
    <lineage>
        <taxon>Bacteria</taxon>
        <taxon>Bacillati</taxon>
        <taxon>Bacillota</taxon>
        <taxon>Bacilli</taxon>
        <taxon>Bacillales</taxon>
        <taxon>Fictibacillaceae</taxon>
        <taxon>Fictibacillus</taxon>
    </lineage>
</organism>
<sequence length="133" mass="15132">MYFSSKRDIWMGLLHGFPLFISIFLPLVSEEFSILLFFVLILPGIVFVIIWCRTGYTISGETLVIVYGMFRIRISIMDIKKAEYMTSPFTGPALSVQRVGITYGHYKTITVSPKDKEAFVQALRDVNPDLVIA</sequence>
<dbReference type="eggNOG" id="COG3428">
    <property type="taxonomic scope" value="Bacteria"/>
</dbReference>
<evidence type="ECO:0000313" key="4">
    <source>
        <dbReference type="Proteomes" id="UP000004080"/>
    </source>
</evidence>
<accession>I8UKY4</accession>
<evidence type="ECO:0000256" key="1">
    <source>
        <dbReference type="SAM" id="Phobius"/>
    </source>
</evidence>
<keyword evidence="1" id="KW-0812">Transmembrane</keyword>
<dbReference type="AlphaFoldDB" id="I8UKY4"/>
<reference evidence="3 4" key="1">
    <citation type="journal article" date="2012" name="J. Bacteriol.">
        <title>Genome of Bacillus macauensis ZFHKF-1, a Long-Chain-Forming Bacterium.</title>
        <authorList>
            <person name="Cai L."/>
            <person name="Zhang T."/>
        </authorList>
    </citation>
    <scope>NUCLEOTIDE SEQUENCE [LARGE SCALE GENOMIC DNA]</scope>
    <source>
        <strain evidence="3 4">ZFHKF-1</strain>
    </source>
</reference>
<feature type="transmembrane region" description="Helical" evidence="1">
    <location>
        <begin position="9"/>
        <end position="28"/>
    </location>
</feature>
<dbReference type="STRING" id="1196324.A374_00235"/>
<feature type="transmembrane region" description="Helical" evidence="1">
    <location>
        <begin position="34"/>
        <end position="52"/>
    </location>
</feature>
<proteinExistence type="predicted"/>
<protein>
    <recommendedName>
        <fullName evidence="2">Uncharacterized protein YyaB-like PH domain-containing protein</fullName>
    </recommendedName>
</protein>
<dbReference type="PATRIC" id="fig|1196324.3.peg.46"/>
<name>I8UKY4_9BACL</name>
<dbReference type="Proteomes" id="UP000004080">
    <property type="component" value="Unassembled WGS sequence"/>
</dbReference>
<dbReference type="EMBL" id="AKKV01000004">
    <property type="protein sequence ID" value="EIT87453.1"/>
    <property type="molecule type" value="Genomic_DNA"/>
</dbReference>
<keyword evidence="1" id="KW-1133">Transmembrane helix</keyword>
<keyword evidence="1" id="KW-0472">Membrane</keyword>
<dbReference type="Pfam" id="PF06713">
    <property type="entry name" value="bPH_4"/>
    <property type="match status" value="1"/>
</dbReference>
<comment type="caution">
    <text evidence="3">The sequence shown here is derived from an EMBL/GenBank/DDBJ whole genome shotgun (WGS) entry which is preliminary data.</text>
</comment>
<dbReference type="InterPro" id="IPR009589">
    <property type="entry name" value="PH_YyaB-like"/>
</dbReference>
<dbReference type="GO" id="GO:0030153">
    <property type="term" value="P:bacteriocin immunity"/>
    <property type="evidence" value="ECO:0007669"/>
    <property type="project" value="InterPro"/>
</dbReference>
<evidence type="ECO:0000259" key="2">
    <source>
        <dbReference type="Pfam" id="PF06713"/>
    </source>
</evidence>